<feature type="region of interest" description="Disordered" evidence="2">
    <location>
        <begin position="908"/>
        <end position="957"/>
    </location>
</feature>
<gene>
    <name evidence="3" type="ORF">J056_004342</name>
</gene>
<feature type="compositionally biased region" description="Basic and acidic residues" evidence="2">
    <location>
        <begin position="908"/>
        <end position="917"/>
    </location>
</feature>
<dbReference type="STRING" id="1299270.R9AN70"/>
<feature type="compositionally biased region" description="Low complexity" evidence="2">
    <location>
        <begin position="662"/>
        <end position="678"/>
    </location>
</feature>
<feature type="compositionally biased region" description="Low complexity" evidence="2">
    <location>
        <begin position="489"/>
        <end position="511"/>
    </location>
</feature>
<dbReference type="Proteomes" id="UP000014064">
    <property type="component" value="Unassembled WGS sequence"/>
</dbReference>
<protein>
    <submittedName>
        <fullName evidence="3">Uncharacterized protein</fullName>
    </submittedName>
</protein>
<dbReference type="EMBL" id="KE007230">
    <property type="protein sequence ID" value="EOR01556.1"/>
    <property type="molecule type" value="Genomic_DNA"/>
</dbReference>
<reference evidence="4" key="1">
    <citation type="journal article" date="2013" name="BMC Genomics">
        <title>Genome and transcriptome sequencing of the halophilic fungus Wallemia ichthyophaga: haloadaptations present and absent.</title>
        <authorList>
            <person name="Zajc J."/>
            <person name="Liu Y."/>
            <person name="Dai W."/>
            <person name="Yang Z."/>
            <person name="Hu J."/>
            <person name="Gostincar C."/>
            <person name="Gunde-Cimerman N."/>
        </authorList>
    </citation>
    <scope>NUCLEOTIDE SEQUENCE [LARGE SCALE GENOMIC DNA]</scope>
    <source>
        <strain evidence="4">EXF-994 / CBS 113033</strain>
    </source>
</reference>
<evidence type="ECO:0000256" key="1">
    <source>
        <dbReference type="SAM" id="Coils"/>
    </source>
</evidence>
<feature type="region of interest" description="Disordered" evidence="2">
    <location>
        <begin position="439"/>
        <end position="640"/>
    </location>
</feature>
<feature type="compositionally biased region" description="Polar residues" evidence="2">
    <location>
        <begin position="557"/>
        <end position="579"/>
    </location>
</feature>
<dbReference type="OrthoDB" id="2526154at2759"/>
<dbReference type="RefSeq" id="XP_009267818.1">
    <property type="nucleotide sequence ID" value="XM_009269543.1"/>
</dbReference>
<feature type="region of interest" description="Disordered" evidence="2">
    <location>
        <begin position="234"/>
        <end position="261"/>
    </location>
</feature>
<feature type="coiled-coil region" evidence="1">
    <location>
        <begin position="850"/>
        <end position="879"/>
    </location>
</feature>
<feature type="region of interest" description="Disordered" evidence="2">
    <location>
        <begin position="328"/>
        <end position="362"/>
    </location>
</feature>
<feature type="compositionally biased region" description="Polar residues" evidence="2">
    <location>
        <begin position="280"/>
        <end position="301"/>
    </location>
</feature>
<dbReference type="HOGENOM" id="CLU_329880_0_0_1"/>
<feature type="compositionally biased region" description="Basic and acidic residues" evidence="2">
    <location>
        <begin position="439"/>
        <end position="448"/>
    </location>
</feature>
<dbReference type="eggNOG" id="ENOG502S8P6">
    <property type="taxonomic scope" value="Eukaryota"/>
</dbReference>
<accession>R9AN70</accession>
<feature type="compositionally biased region" description="Polar residues" evidence="2">
    <location>
        <begin position="588"/>
        <end position="604"/>
    </location>
</feature>
<feature type="region of interest" description="Disordered" evidence="2">
    <location>
        <begin position="662"/>
        <end position="690"/>
    </location>
</feature>
<evidence type="ECO:0000256" key="2">
    <source>
        <dbReference type="SAM" id="MobiDB-lite"/>
    </source>
</evidence>
<sequence>MNGLFDAPRKLKGLSISQVVPEDADDAGEYAPQWLRNVKGTRLHPEKLSLVANVLGYNHNHSPSPVTFNSGYLLTVIPPKSLKSKSNNSKQFSRGILIPLQPSLPAMRAAIAREFNLPSSGGLVVYLVENMSQDSEDPDNYIDYPGPLINDESWNLLWKSHLRSPFFSERMPDKIPNDHPRATPSLKIPSTHQSIAGKIEFDFDTDSKAGNWYRSWHYPNLQIPLADGKRKFKLRSDSKSVRGTHNTHDTQGTRETRDTQKITQEIFLDNKDTAQEISFNTQDSSQVPTPAAPSNPTLDTNTNDKNESPRSTSSLPYRTFELETLHSLLNPHSGDSSPTQSISQQTNYDQNPDENQDKNQNRGSVHVMQDTLDELEKALTELSPKPINLQEDFGQRRDAVQKAARTLSKIGNRDGFHMPRKDDGTLKSFEEISDENEINEKVKEKEEENCTTQQTQHGTINAPKNTTVNTVGSRQGYRKDDEPVDLPKSPSRSMESRSNSLSNSDDSNQNDTLTETPATETDMSRYTPPPKPSFKPHLSIETNPHPQAHPQHPLFSITPSSPWSTGPKTAPPNSTNISPPRSGFNLPKTPTSADENRSTKTSLTFGGRRKESIQMDKADKVEKMEKVDRKNSTESKRSISSKEALGLDGLGIKGFKFWSSAKGSAGNNSNSSTSANQAPPAPKQRERAPSITMPMGVVKTASGGPGRITQTYSHQPVPANTSMSMRSISPTLSSQDHGTDATTSMIDHFPDSRYPKDIELSDGKPDMVPLRPPPVRQNYVDGAQTARTHSWSSSTKARGFRARKQSLDNGVGPPTLPNQHSVVHSYSYSHSTPLPSTATFAPPEPIPENLEEIKRDSEAEAAEAAEEEKINEILAKEREKDFEAKVEAFEQDQLASQARARALTYQEETRKAIKKEEEQEPELVSKKKGMPGSRFSLSPPPSASRKLPNVPVFSRRR</sequence>
<feature type="compositionally biased region" description="Basic and acidic residues" evidence="2">
    <location>
        <begin position="234"/>
        <end position="260"/>
    </location>
</feature>
<evidence type="ECO:0000313" key="4">
    <source>
        <dbReference type="Proteomes" id="UP000014064"/>
    </source>
</evidence>
<feature type="region of interest" description="Disordered" evidence="2">
    <location>
        <begin position="826"/>
        <end position="847"/>
    </location>
</feature>
<keyword evidence="1" id="KW-0175">Coiled coil</keyword>
<feature type="compositionally biased region" description="Polar residues" evidence="2">
    <location>
        <begin position="450"/>
        <end position="473"/>
    </location>
</feature>
<proteinExistence type="predicted"/>
<dbReference type="GeneID" id="20377294"/>
<dbReference type="KEGG" id="wic:J056_004342"/>
<organism evidence="3 4">
    <name type="scientific">Wallemia ichthyophaga (strain EXF-994 / CBS 113033)</name>
    <dbReference type="NCBI Taxonomy" id="1299270"/>
    <lineage>
        <taxon>Eukaryota</taxon>
        <taxon>Fungi</taxon>
        <taxon>Dikarya</taxon>
        <taxon>Basidiomycota</taxon>
        <taxon>Wallemiomycotina</taxon>
        <taxon>Wallemiomycetes</taxon>
        <taxon>Wallemiales</taxon>
        <taxon>Wallemiaceae</taxon>
        <taxon>Wallemia</taxon>
    </lineage>
</organism>
<evidence type="ECO:0000313" key="3">
    <source>
        <dbReference type="EMBL" id="EOR01556.1"/>
    </source>
</evidence>
<feature type="compositionally biased region" description="Polar residues" evidence="2">
    <location>
        <begin position="333"/>
        <end position="350"/>
    </location>
</feature>
<dbReference type="OMA" id="TARTHSW"/>
<feature type="compositionally biased region" description="Polar residues" evidence="2">
    <location>
        <begin position="512"/>
        <end position="521"/>
    </location>
</feature>
<keyword evidence="4" id="KW-1185">Reference proteome</keyword>
<feature type="region of interest" description="Disordered" evidence="2">
    <location>
        <begin position="280"/>
        <end position="316"/>
    </location>
</feature>
<dbReference type="AlphaFoldDB" id="R9AN70"/>
<name>R9AN70_WALI9</name>
<feature type="compositionally biased region" description="Basic and acidic residues" evidence="2">
    <location>
        <begin position="608"/>
        <end position="637"/>
    </location>
</feature>